<feature type="chain" id="PRO_5045370518" evidence="1">
    <location>
        <begin position="20"/>
        <end position="325"/>
    </location>
</feature>
<evidence type="ECO:0000256" key="1">
    <source>
        <dbReference type="SAM" id="SignalP"/>
    </source>
</evidence>
<keyword evidence="3" id="KW-1185">Reference proteome</keyword>
<dbReference type="EMBL" id="JAUSUK010000002">
    <property type="protein sequence ID" value="MDQ0326626.1"/>
    <property type="molecule type" value="Genomic_DNA"/>
</dbReference>
<name>A0ABU0C7Y3_9BRAD</name>
<keyword evidence="1" id="KW-0732">Signal</keyword>
<evidence type="ECO:0000313" key="2">
    <source>
        <dbReference type="EMBL" id="MDQ0326626.1"/>
    </source>
</evidence>
<dbReference type="InterPro" id="IPR028082">
    <property type="entry name" value="Peripla_BP_I"/>
</dbReference>
<dbReference type="SUPFAM" id="SSF53822">
    <property type="entry name" value="Periplasmic binding protein-like I"/>
    <property type="match status" value="1"/>
</dbReference>
<organism evidence="2 3">
    <name type="scientific">Rhodopseudomonas julia</name>
    <dbReference type="NCBI Taxonomy" id="200617"/>
    <lineage>
        <taxon>Bacteria</taxon>
        <taxon>Pseudomonadati</taxon>
        <taxon>Pseudomonadota</taxon>
        <taxon>Alphaproteobacteria</taxon>
        <taxon>Hyphomicrobiales</taxon>
        <taxon>Nitrobacteraceae</taxon>
        <taxon>Rhodopseudomonas</taxon>
    </lineage>
</organism>
<gene>
    <name evidence="2" type="ORF">J2R99_002495</name>
</gene>
<protein>
    <submittedName>
        <fullName evidence="2">ABC transport system substrate-binding protein</fullName>
    </submittedName>
</protein>
<dbReference type="Gene3D" id="3.40.50.2300">
    <property type="match status" value="2"/>
</dbReference>
<dbReference type="PANTHER" id="PTHR35271:SF1">
    <property type="entry name" value="ABC TRANSPORTER, SUBSTRATE-BINDING LIPOPROTEIN"/>
    <property type="match status" value="1"/>
</dbReference>
<sequence length="325" mass="33669">MQTLKALALAALALGIAGAATFEEAKAQDTKTVAITYIVEHPALDAVRKGIIEGLAERGYKEGENLKIVSRSAQGNMATQAQIASEFAGLEPDLAVGISTPSAQAVKHALKNTPVIFAAVTDPVGAGLVESREKPGGLVTGTSDQQPYEPMLELIKELMPDATKLGVIYNPGEANAAKQVEDLKTAVEPFGMTLVEAPAAQSTLVADAARSLVGRADAVLLPVDNTVVSVLEGVVTVGERAGLPVFASDVDSVNRGAIAALGFDYYKMGVLSGEMAADILEGKSPADIPVAVSDSQDLYLNASSAEKMGVTLPDDMLAKAKKVVR</sequence>
<dbReference type="Pfam" id="PF04392">
    <property type="entry name" value="ABC_sub_bind"/>
    <property type="match status" value="1"/>
</dbReference>
<reference evidence="2 3" key="1">
    <citation type="submission" date="2023-07" db="EMBL/GenBank/DDBJ databases">
        <title>Genomic Encyclopedia of Type Strains, Phase IV (KMG-IV): sequencing the most valuable type-strain genomes for metagenomic binning, comparative biology and taxonomic classification.</title>
        <authorList>
            <person name="Goeker M."/>
        </authorList>
    </citation>
    <scope>NUCLEOTIDE SEQUENCE [LARGE SCALE GENOMIC DNA]</scope>
    <source>
        <strain evidence="2 3">DSM 11549</strain>
    </source>
</reference>
<dbReference type="InterPro" id="IPR007487">
    <property type="entry name" value="ABC_transpt-TYRBP-like"/>
</dbReference>
<dbReference type="PANTHER" id="PTHR35271">
    <property type="entry name" value="ABC TRANSPORTER, SUBSTRATE-BINDING LIPOPROTEIN-RELATED"/>
    <property type="match status" value="1"/>
</dbReference>
<dbReference type="Proteomes" id="UP001230253">
    <property type="component" value="Unassembled WGS sequence"/>
</dbReference>
<accession>A0ABU0C7Y3</accession>
<proteinExistence type="predicted"/>
<dbReference type="CDD" id="cd06325">
    <property type="entry name" value="PBP1_ABC_unchar_transporter"/>
    <property type="match status" value="1"/>
</dbReference>
<evidence type="ECO:0000313" key="3">
    <source>
        <dbReference type="Proteomes" id="UP001230253"/>
    </source>
</evidence>
<comment type="caution">
    <text evidence="2">The sequence shown here is derived from an EMBL/GenBank/DDBJ whole genome shotgun (WGS) entry which is preliminary data.</text>
</comment>
<dbReference type="RefSeq" id="WP_307154786.1">
    <property type="nucleotide sequence ID" value="NZ_JAUSUK010000002.1"/>
</dbReference>
<feature type="signal peptide" evidence="1">
    <location>
        <begin position="1"/>
        <end position="19"/>
    </location>
</feature>